<feature type="compositionally biased region" description="Basic and acidic residues" evidence="1">
    <location>
        <begin position="1"/>
        <end position="16"/>
    </location>
</feature>
<dbReference type="EMBL" id="JAFNEN010000416">
    <property type="protein sequence ID" value="KAG8183454.1"/>
    <property type="molecule type" value="Genomic_DNA"/>
</dbReference>
<name>A0AAV6UGX0_9ARAC</name>
<protein>
    <submittedName>
        <fullName evidence="2">Uncharacterized protein</fullName>
    </submittedName>
</protein>
<reference evidence="2 3" key="1">
    <citation type="journal article" date="2022" name="Nat. Ecol. Evol.">
        <title>A masculinizing supergene underlies an exaggerated male reproductive morph in a spider.</title>
        <authorList>
            <person name="Hendrickx F."/>
            <person name="De Corte Z."/>
            <person name="Sonet G."/>
            <person name="Van Belleghem S.M."/>
            <person name="Kostlbacher S."/>
            <person name="Vangestel C."/>
        </authorList>
    </citation>
    <scope>NUCLEOTIDE SEQUENCE [LARGE SCALE GENOMIC DNA]</scope>
    <source>
        <strain evidence="2">W744_W776</strain>
    </source>
</reference>
<comment type="caution">
    <text evidence="2">The sequence shown here is derived from an EMBL/GenBank/DDBJ whole genome shotgun (WGS) entry which is preliminary data.</text>
</comment>
<organism evidence="2 3">
    <name type="scientific">Oedothorax gibbosus</name>
    <dbReference type="NCBI Taxonomy" id="931172"/>
    <lineage>
        <taxon>Eukaryota</taxon>
        <taxon>Metazoa</taxon>
        <taxon>Ecdysozoa</taxon>
        <taxon>Arthropoda</taxon>
        <taxon>Chelicerata</taxon>
        <taxon>Arachnida</taxon>
        <taxon>Araneae</taxon>
        <taxon>Araneomorphae</taxon>
        <taxon>Entelegynae</taxon>
        <taxon>Araneoidea</taxon>
        <taxon>Linyphiidae</taxon>
        <taxon>Erigoninae</taxon>
        <taxon>Oedothorax</taxon>
    </lineage>
</organism>
<gene>
    <name evidence="2" type="ORF">JTE90_002836</name>
</gene>
<evidence type="ECO:0000313" key="3">
    <source>
        <dbReference type="Proteomes" id="UP000827092"/>
    </source>
</evidence>
<feature type="region of interest" description="Disordered" evidence="1">
    <location>
        <begin position="46"/>
        <end position="77"/>
    </location>
</feature>
<evidence type="ECO:0000313" key="2">
    <source>
        <dbReference type="EMBL" id="KAG8183454.1"/>
    </source>
</evidence>
<keyword evidence="3" id="KW-1185">Reference proteome</keyword>
<feature type="compositionally biased region" description="Basic and acidic residues" evidence="1">
    <location>
        <begin position="64"/>
        <end position="77"/>
    </location>
</feature>
<dbReference type="AlphaFoldDB" id="A0AAV6UGX0"/>
<accession>A0AAV6UGX0</accession>
<evidence type="ECO:0000256" key="1">
    <source>
        <dbReference type="SAM" id="MobiDB-lite"/>
    </source>
</evidence>
<dbReference type="Proteomes" id="UP000827092">
    <property type="component" value="Unassembled WGS sequence"/>
</dbReference>
<sequence>MWERGMEEIRDARTADADAPWSGIYDGDAGDAVSNPLTTAELFIGRRGRGGGAMQMRRRSITTAERDRTEEGEDAKV</sequence>
<proteinExistence type="predicted"/>
<feature type="region of interest" description="Disordered" evidence="1">
    <location>
        <begin position="1"/>
        <end position="32"/>
    </location>
</feature>